<evidence type="ECO:0000313" key="3">
    <source>
        <dbReference type="Proteomes" id="UP000014629"/>
    </source>
</evidence>
<evidence type="ECO:0000313" key="2">
    <source>
        <dbReference type="EMBL" id="EPH40947.1"/>
    </source>
</evidence>
<keyword evidence="1" id="KW-0472">Membrane</keyword>
<keyword evidence="1" id="KW-1133">Transmembrane helix</keyword>
<dbReference type="RefSeq" id="WP_016644110.1">
    <property type="nucleotide sequence ID" value="NZ_AOPZ01000356.1"/>
</dbReference>
<evidence type="ECO:0000256" key="1">
    <source>
        <dbReference type="SAM" id="Phobius"/>
    </source>
</evidence>
<feature type="transmembrane region" description="Helical" evidence="1">
    <location>
        <begin position="51"/>
        <end position="69"/>
    </location>
</feature>
<protein>
    <submittedName>
        <fullName evidence="2">Uncharacterized protein</fullName>
    </submittedName>
</protein>
<name>S4AHM1_9ACTN</name>
<keyword evidence="1" id="KW-0812">Transmembrane</keyword>
<comment type="caution">
    <text evidence="2">The sequence shown here is derived from an EMBL/GenBank/DDBJ whole genome shotgun (WGS) entry which is preliminary data.</text>
</comment>
<keyword evidence="3" id="KW-1185">Reference proteome</keyword>
<organism evidence="2 3">
    <name type="scientific">Streptomyces aurantiacus JA 4570</name>
    <dbReference type="NCBI Taxonomy" id="1286094"/>
    <lineage>
        <taxon>Bacteria</taxon>
        <taxon>Bacillati</taxon>
        <taxon>Actinomycetota</taxon>
        <taxon>Actinomycetes</taxon>
        <taxon>Kitasatosporales</taxon>
        <taxon>Streptomycetaceae</taxon>
        <taxon>Streptomyces</taxon>
        <taxon>Streptomyces aurantiacus group</taxon>
    </lineage>
</organism>
<sequence>MHTSVTLAASWIDVGNGLGGDFKDLVFKVGIPAMCGVFVFVVGWKTKAPGPTIAACFLAAIVWGLSANMDDLQGNTSDTINEYDGGPGIIGGDQ</sequence>
<feature type="transmembrane region" description="Helical" evidence="1">
    <location>
        <begin position="25"/>
        <end position="44"/>
    </location>
</feature>
<dbReference type="Proteomes" id="UP000014629">
    <property type="component" value="Unassembled WGS sequence"/>
</dbReference>
<proteinExistence type="predicted"/>
<accession>S4AHM1</accession>
<dbReference type="AlphaFoldDB" id="S4AHM1"/>
<dbReference type="PATRIC" id="fig|1286094.4.peg.5919"/>
<reference evidence="2 3" key="1">
    <citation type="submission" date="2013-02" db="EMBL/GenBank/DDBJ databases">
        <title>Draft Genome Sequence of Streptomyces aurantiacus, Which Produces Setomimycin.</title>
        <authorList>
            <person name="Gruening B.A."/>
            <person name="Praeg A."/>
            <person name="Erxleben A."/>
            <person name="Guenther S."/>
            <person name="Mueller M."/>
        </authorList>
    </citation>
    <scope>NUCLEOTIDE SEQUENCE [LARGE SCALE GENOMIC DNA]</scope>
    <source>
        <strain evidence="2 3">JA 4570</strain>
    </source>
</reference>
<dbReference type="OrthoDB" id="4217299at2"/>
<dbReference type="EMBL" id="AOPZ01000356">
    <property type="protein sequence ID" value="EPH40947.1"/>
    <property type="molecule type" value="Genomic_DNA"/>
</dbReference>
<gene>
    <name evidence="2" type="ORF">STRAU_5989</name>
</gene>